<comment type="caution">
    <text evidence="2">The sequence shown here is derived from an EMBL/GenBank/DDBJ whole genome shotgun (WGS) entry which is preliminary data.</text>
</comment>
<dbReference type="Proteomes" id="UP001529510">
    <property type="component" value="Unassembled WGS sequence"/>
</dbReference>
<feature type="compositionally biased region" description="Basic residues" evidence="1">
    <location>
        <begin position="50"/>
        <end position="64"/>
    </location>
</feature>
<feature type="region of interest" description="Disordered" evidence="1">
    <location>
        <begin position="1"/>
        <end position="99"/>
    </location>
</feature>
<evidence type="ECO:0000256" key="1">
    <source>
        <dbReference type="SAM" id="MobiDB-lite"/>
    </source>
</evidence>
<evidence type="ECO:0000313" key="2">
    <source>
        <dbReference type="EMBL" id="KAL0176114.1"/>
    </source>
</evidence>
<organism evidence="2 3">
    <name type="scientific">Cirrhinus mrigala</name>
    <name type="common">Mrigala</name>
    <dbReference type="NCBI Taxonomy" id="683832"/>
    <lineage>
        <taxon>Eukaryota</taxon>
        <taxon>Metazoa</taxon>
        <taxon>Chordata</taxon>
        <taxon>Craniata</taxon>
        <taxon>Vertebrata</taxon>
        <taxon>Euteleostomi</taxon>
        <taxon>Actinopterygii</taxon>
        <taxon>Neopterygii</taxon>
        <taxon>Teleostei</taxon>
        <taxon>Ostariophysi</taxon>
        <taxon>Cypriniformes</taxon>
        <taxon>Cyprinidae</taxon>
        <taxon>Labeoninae</taxon>
        <taxon>Labeonini</taxon>
        <taxon>Cirrhinus</taxon>
    </lineage>
</organism>
<accession>A0ABD0PPZ0</accession>
<gene>
    <name evidence="2" type="ORF">M9458_028444</name>
</gene>
<keyword evidence="3" id="KW-1185">Reference proteome</keyword>
<name>A0ABD0PPZ0_CIRMR</name>
<evidence type="ECO:0000313" key="3">
    <source>
        <dbReference type="Proteomes" id="UP001529510"/>
    </source>
</evidence>
<dbReference type="AlphaFoldDB" id="A0ABD0PPZ0"/>
<protein>
    <submittedName>
        <fullName evidence="2">Uncharacterized protein</fullName>
    </submittedName>
</protein>
<feature type="non-terminal residue" evidence="2">
    <location>
        <position position="148"/>
    </location>
</feature>
<feature type="non-terminal residue" evidence="2">
    <location>
        <position position="1"/>
    </location>
</feature>
<dbReference type="EMBL" id="JAMKFB020000014">
    <property type="protein sequence ID" value="KAL0176114.1"/>
    <property type="molecule type" value="Genomic_DNA"/>
</dbReference>
<sequence>DNSFETAAPPATRLPLRPPALRRIHQLRPHDAAPGLPAPPPLILPDAESHHHHPGISHVLHRLPTHQPSSLPQPWGNGPWQDSARHLPAPALSSRANQQKQISSISTLLSKQWNIQTPLLPPGPRTKQAWAVALPTHGPSKSPLFRGR</sequence>
<proteinExistence type="predicted"/>
<feature type="compositionally biased region" description="Low complexity" evidence="1">
    <location>
        <begin position="1"/>
        <end position="19"/>
    </location>
</feature>
<reference evidence="2 3" key="1">
    <citation type="submission" date="2024-05" db="EMBL/GenBank/DDBJ databases">
        <title>Genome sequencing and assembly of Indian major carp, Cirrhinus mrigala (Hamilton, 1822).</title>
        <authorList>
            <person name="Mohindra V."/>
            <person name="Chowdhury L.M."/>
            <person name="Lal K."/>
            <person name="Jena J.K."/>
        </authorList>
    </citation>
    <scope>NUCLEOTIDE SEQUENCE [LARGE SCALE GENOMIC DNA]</scope>
    <source>
        <strain evidence="2">CM1030</strain>
        <tissue evidence="2">Blood</tissue>
    </source>
</reference>